<evidence type="ECO:0000256" key="7">
    <source>
        <dbReference type="ARBA" id="ARBA00023136"/>
    </source>
</evidence>
<dbReference type="AlphaFoldDB" id="A0A6J7ALM7"/>
<dbReference type="CDD" id="cd13123">
    <property type="entry name" value="MATE_MurJ_like"/>
    <property type="match status" value="1"/>
</dbReference>
<dbReference type="PANTHER" id="PTHR47019:SF1">
    <property type="entry name" value="LIPID II FLIPPASE MURJ"/>
    <property type="match status" value="1"/>
</dbReference>
<keyword evidence="6 8" id="KW-1133">Transmembrane helix</keyword>
<protein>
    <submittedName>
        <fullName evidence="9">Unannotated protein</fullName>
    </submittedName>
</protein>
<dbReference type="GO" id="GO:0005886">
    <property type="term" value="C:plasma membrane"/>
    <property type="evidence" value="ECO:0007669"/>
    <property type="project" value="UniProtKB-SubCell"/>
</dbReference>
<evidence type="ECO:0000256" key="1">
    <source>
        <dbReference type="ARBA" id="ARBA00004651"/>
    </source>
</evidence>
<feature type="transmembrane region" description="Helical" evidence="8">
    <location>
        <begin position="22"/>
        <end position="44"/>
    </location>
</feature>
<name>A0A6J7ALM7_9ZZZZ</name>
<keyword evidence="5" id="KW-0573">Peptidoglycan synthesis</keyword>
<feature type="transmembrane region" description="Helical" evidence="8">
    <location>
        <begin position="245"/>
        <end position="266"/>
    </location>
</feature>
<evidence type="ECO:0000256" key="3">
    <source>
        <dbReference type="ARBA" id="ARBA00022692"/>
    </source>
</evidence>
<dbReference type="EMBL" id="CAFABK010000072">
    <property type="protein sequence ID" value="CAB4833851.1"/>
    <property type="molecule type" value="Genomic_DNA"/>
</dbReference>
<dbReference type="GO" id="GO:0008360">
    <property type="term" value="P:regulation of cell shape"/>
    <property type="evidence" value="ECO:0007669"/>
    <property type="project" value="UniProtKB-KW"/>
</dbReference>
<gene>
    <name evidence="9" type="ORF">UFOPK3204_01341</name>
</gene>
<sequence>MTENSSERSLARSSAVMASGTILSRITGVLRDVAAAAALGFYLVSDAFSLGNSLPTIVYILIIGGALNAVFIPQLVRRMSEDEDQGKAYADRLITLVVSMLLLLSIAAVLAAPLIVDLYTPADYPTNEFDLAVAFARLCLPQVLFYGIYSILGQVLNARGRFGAPMFAPIANNVIAIATFLLFIAVAGTSAAADGILTTQQILILGVGTTLGVISQAVILFPVLRRAGFHWRPRFDWKGAGLGKAGGLAMWTIGLVLVNQATYVVITRLATQANVDAAAAGTVAAGLTTYQKAHLVFMLPHSVITISIVTAMLPALSRIAHAGDLRQVGSDIGTTMRTVAALIVPIAAVLFVTGSDLSILLFGYGAATPEQASLMGEIVSMFMIGLLPFTLFYVLLRGYYAMEDTRTPFYITVGLSAFWLITVVPLFEIAPAGGAQVAMIALTYSLSYWVGLAVAWVLLARRVGGLGSGRTIRSLLRIGVAGLISLGLMLGTHVILGRIFSGQIPGDKLAVLLILVVVGVVGAVSYWAVAWVLRIKEVAAVTNLVRRRVRKQ</sequence>
<feature type="transmembrane region" description="Helical" evidence="8">
    <location>
        <begin position="170"/>
        <end position="190"/>
    </location>
</feature>
<evidence type="ECO:0000256" key="8">
    <source>
        <dbReference type="SAM" id="Phobius"/>
    </source>
</evidence>
<feature type="transmembrane region" description="Helical" evidence="8">
    <location>
        <begin position="408"/>
        <end position="427"/>
    </location>
</feature>
<accession>A0A6J7ALM7</accession>
<feature type="transmembrane region" description="Helical" evidence="8">
    <location>
        <begin position="56"/>
        <end position="72"/>
    </location>
</feature>
<dbReference type="GO" id="GO:0034204">
    <property type="term" value="P:lipid translocation"/>
    <property type="evidence" value="ECO:0007669"/>
    <property type="project" value="TreeGrafter"/>
</dbReference>
<dbReference type="GO" id="GO:0009252">
    <property type="term" value="P:peptidoglycan biosynthetic process"/>
    <property type="evidence" value="ECO:0007669"/>
    <property type="project" value="UniProtKB-KW"/>
</dbReference>
<dbReference type="PANTHER" id="PTHR47019">
    <property type="entry name" value="LIPID II FLIPPASE MURJ"/>
    <property type="match status" value="1"/>
</dbReference>
<keyword evidence="7 8" id="KW-0472">Membrane</keyword>
<feature type="transmembrane region" description="Helical" evidence="8">
    <location>
        <begin position="295"/>
        <end position="317"/>
    </location>
</feature>
<dbReference type="InterPro" id="IPR004268">
    <property type="entry name" value="MurJ"/>
</dbReference>
<dbReference type="NCBIfam" id="TIGR01695">
    <property type="entry name" value="murJ_mviN"/>
    <property type="match status" value="1"/>
</dbReference>
<evidence type="ECO:0000256" key="4">
    <source>
        <dbReference type="ARBA" id="ARBA00022960"/>
    </source>
</evidence>
<evidence type="ECO:0000256" key="2">
    <source>
        <dbReference type="ARBA" id="ARBA00022475"/>
    </source>
</evidence>
<feature type="transmembrane region" description="Helical" evidence="8">
    <location>
        <begin position="93"/>
        <end position="115"/>
    </location>
</feature>
<evidence type="ECO:0000256" key="6">
    <source>
        <dbReference type="ARBA" id="ARBA00022989"/>
    </source>
</evidence>
<feature type="transmembrane region" description="Helical" evidence="8">
    <location>
        <begin position="512"/>
        <end position="533"/>
    </location>
</feature>
<evidence type="ECO:0000256" key="5">
    <source>
        <dbReference type="ARBA" id="ARBA00022984"/>
    </source>
</evidence>
<feature type="transmembrane region" description="Helical" evidence="8">
    <location>
        <begin position="439"/>
        <end position="459"/>
    </location>
</feature>
<dbReference type="InterPro" id="IPR051050">
    <property type="entry name" value="Lipid_II_flippase_MurJ/MviN"/>
</dbReference>
<feature type="transmembrane region" description="Helical" evidence="8">
    <location>
        <begin position="338"/>
        <end position="366"/>
    </location>
</feature>
<feature type="transmembrane region" description="Helical" evidence="8">
    <location>
        <begin position="202"/>
        <end position="224"/>
    </location>
</feature>
<dbReference type="PRINTS" id="PR01806">
    <property type="entry name" value="VIRFACTRMVIN"/>
</dbReference>
<evidence type="ECO:0000313" key="9">
    <source>
        <dbReference type="EMBL" id="CAB4833851.1"/>
    </source>
</evidence>
<feature type="transmembrane region" description="Helical" evidence="8">
    <location>
        <begin position="378"/>
        <end position="396"/>
    </location>
</feature>
<dbReference type="Pfam" id="PF03023">
    <property type="entry name" value="MurJ"/>
    <property type="match status" value="1"/>
</dbReference>
<organism evidence="9">
    <name type="scientific">freshwater metagenome</name>
    <dbReference type="NCBI Taxonomy" id="449393"/>
    <lineage>
        <taxon>unclassified sequences</taxon>
        <taxon>metagenomes</taxon>
        <taxon>ecological metagenomes</taxon>
    </lineage>
</organism>
<feature type="transmembrane region" description="Helical" evidence="8">
    <location>
        <begin position="135"/>
        <end position="158"/>
    </location>
</feature>
<dbReference type="GO" id="GO:0015648">
    <property type="term" value="F:lipid-linked peptidoglycan transporter activity"/>
    <property type="evidence" value="ECO:0007669"/>
    <property type="project" value="TreeGrafter"/>
</dbReference>
<keyword evidence="4" id="KW-0133">Cell shape</keyword>
<proteinExistence type="predicted"/>
<feature type="transmembrane region" description="Helical" evidence="8">
    <location>
        <begin position="480"/>
        <end position="500"/>
    </location>
</feature>
<keyword evidence="2" id="KW-1003">Cell membrane</keyword>
<keyword evidence="3 8" id="KW-0812">Transmembrane</keyword>
<comment type="subcellular location">
    <subcellularLocation>
        <location evidence="1">Cell membrane</location>
        <topology evidence="1">Multi-pass membrane protein</topology>
    </subcellularLocation>
</comment>
<reference evidence="9" key="1">
    <citation type="submission" date="2020-05" db="EMBL/GenBank/DDBJ databases">
        <authorList>
            <person name="Chiriac C."/>
            <person name="Salcher M."/>
            <person name="Ghai R."/>
            <person name="Kavagutti S V."/>
        </authorList>
    </citation>
    <scope>NUCLEOTIDE SEQUENCE</scope>
</reference>